<feature type="transmembrane region" description="Helical" evidence="1">
    <location>
        <begin position="60"/>
        <end position="80"/>
    </location>
</feature>
<dbReference type="AlphaFoldDB" id="A0A0D6A4N8"/>
<reference evidence="2 3" key="1">
    <citation type="submission" date="2015-03" db="EMBL/GenBank/DDBJ databases">
        <title>Complete genome sequence of Lactobacillus acetotolerans NBRC 13120.</title>
        <authorList>
            <person name="Toh H."/>
            <person name="Morita H."/>
            <person name="Fujita N."/>
        </authorList>
    </citation>
    <scope>NUCLEOTIDE SEQUENCE [LARGE SCALE GENOMIC DNA]</scope>
    <source>
        <strain evidence="2 3">NBRC 13120</strain>
    </source>
</reference>
<feature type="transmembrane region" description="Helical" evidence="1">
    <location>
        <begin position="34"/>
        <end position="53"/>
    </location>
</feature>
<dbReference type="KEGG" id="lae:LBAT_1290"/>
<dbReference type="EMBL" id="AP014808">
    <property type="protein sequence ID" value="BAQ57679.1"/>
    <property type="molecule type" value="Genomic_DNA"/>
</dbReference>
<keyword evidence="1" id="KW-0472">Membrane</keyword>
<dbReference type="Proteomes" id="UP000035709">
    <property type="component" value="Chromosome"/>
</dbReference>
<evidence type="ECO:0000256" key="1">
    <source>
        <dbReference type="SAM" id="Phobius"/>
    </source>
</evidence>
<dbReference type="STRING" id="1600.LBAT_1290"/>
<sequence>MIRRHIVEFGLTTLFLRGALIAVLMWWAGNYSTTVATAMLILVLLGSAAGTLISNILLSWLIIGLSTIGIAILMMGYVVMTIPIKIGLLLAFPVCASLTTLSRSILSAWVGIDRNCSEINSYVEHYDQITKLHTKYNAQKIYKKALRFVMEDQCDSQWLNITAIHWSHNRQIRQFHKRAYNEMLRKIAKVLKDDRLPSEALYYIGHGTFLIISFNLTKQTYDHRNALTRQSLQKLKIGQATPQFKWGTKYINKDNAAKFPELKEIIRHLNRDMEADLIVEYMKEDNANG</sequence>
<evidence type="ECO:0000313" key="3">
    <source>
        <dbReference type="Proteomes" id="UP000035709"/>
    </source>
</evidence>
<feature type="transmembrane region" description="Helical" evidence="1">
    <location>
        <begin position="7"/>
        <end position="28"/>
    </location>
</feature>
<accession>A0A0D6A4N8</accession>
<organism evidence="2 3">
    <name type="scientific">Lactobacillus acetotolerans</name>
    <dbReference type="NCBI Taxonomy" id="1600"/>
    <lineage>
        <taxon>Bacteria</taxon>
        <taxon>Bacillati</taxon>
        <taxon>Bacillota</taxon>
        <taxon>Bacilli</taxon>
        <taxon>Lactobacillales</taxon>
        <taxon>Lactobacillaceae</taxon>
        <taxon>Lactobacillus</taxon>
    </lineage>
</organism>
<gene>
    <name evidence="2" type="ORF">LBAT_1290</name>
</gene>
<protein>
    <submittedName>
        <fullName evidence="2">Uncharacterized protein</fullName>
    </submittedName>
</protein>
<name>A0A0D6A4N8_9LACO</name>
<keyword evidence="1" id="KW-0812">Transmembrane</keyword>
<dbReference type="PATRIC" id="fig|1600.4.peg.1316"/>
<proteinExistence type="predicted"/>
<keyword evidence="1" id="KW-1133">Transmembrane helix</keyword>
<keyword evidence="3" id="KW-1185">Reference proteome</keyword>
<evidence type="ECO:0000313" key="2">
    <source>
        <dbReference type="EMBL" id="BAQ57679.1"/>
    </source>
</evidence>